<evidence type="ECO:0000313" key="4">
    <source>
        <dbReference type="EMBL" id="OIR03296.1"/>
    </source>
</evidence>
<evidence type="ECO:0000256" key="2">
    <source>
        <dbReference type="SAM" id="MobiDB-lite"/>
    </source>
</evidence>
<dbReference type="InterPro" id="IPR004089">
    <property type="entry name" value="MCPsignal_dom"/>
</dbReference>
<accession>A0A1J5SGX1</accession>
<protein>
    <submittedName>
        <fullName evidence="4">Biofilm dispersion protein BdlA</fullName>
    </submittedName>
</protein>
<reference evidence="4" key="1">
    <citation type="submission" date="2016-10" db="EMBL/GenBank/DDBJ databases">
        <title>Sequence of Gallionella enrichment culture.</title>
        <authorList>
            <person name="Poehlein A."/>
            <person name="Muehling M."/>
            <person name="Daniel R."/>
        </authorList>
    </citation>
    <scope>NUCLEOTIDE SEQUENCE</scope>
</reference>
<feature type="compositionally biased region" description="Basic residues" evidence="2">
    <location>
        <begin position="162"/>
        <end position="171"/>
    </location>
</feature>
<name>A0A1J5SGX1_9ZZZZ</name>
<dbReference type="AlphaFoldDB" id="A0A1J5SGX1"/>
<proteinExistence type="predicted"/>
<evidence type="ECO:0000259" key="3">
    <source>
        <dbReference type="PROSITE" id="PS50111"/>
    </source>
</evidence>
<sequence length="194" mass="21379">MKNTATSVNHVAEKIHELDEYSTQISGIANTIHEIADQTNLLALHAAIEAARAGEQGRGLAVVANEVRKLAKRTANSAKEISGMIGKIQEGTKYAVKEMEVSVAMVNDGVELARKAGNSVSSIREAAENAARDVDAITHAIQEQSLAARDIAQRIERIAKVRRKTPWHPRKQPNPQSRRQSSASNWMNWWRALK</sequence>
<dbReference type="Gene3D" id="1.10.287.950">
    <property type="entry name" value="Methyl-accepting chemotaxis protein"/>
    <property type="match status" value="1"/>
</dbReference>
<dbReference type="GO" id="GO:0007165">
    <property type="term" value="P:signal transduction"/>
    <property type="evidence" value="ECO:0007669"/>
    <property type="project" value="UniProtKB-KW"/>
</dbReference>
<dbReference type="SMART" id="SM00283">
    <property type="entry name" value="MA"/>
    <property type="match status" value="1"/>
</dbReference>
<keyword evidence="1" id="KW-0807">Transducer</keyword>
<feature type="compositionally biased region" description="Polar residues" evidence="2">
    <location>
        <begin position="173"/>
        <end position="184"/>
    </location>
</feature>
<feature type="domain" description="Methyl-accepting transducer" evidence="3">
    <location>
        <begin position="1"/>
        <end position="159"/>
    </location>
</feature>
<gene>
    <name evidence="4" type="primary">bdlA_8</name>
    <name evidence="4" type="ORF">GALL_145680</name>
</gene>
<organism evidence="4">
    <name type="scientific">mine drainage metagenome</name>
    <dbReference type="NCBI Taxonomy" id="410659"/>
    <lineage>
        <taxon>unclassified sequences</taxon>
        <taxon>metagenomes</taxon>
        <taxon>ecological metagenomes</taxon>
    </lineage>
</organism>
<dbReference type="PANTHER" id="PTHR32089:SF112">
    <property type="entry name" value="LYSOZYME-LIKE PROTEIN-RELATED"/>
    <property type="match status" value="1"/>
</dbReference>
<dbReference type="GO" id="GO:0016020">
    <property type="term" value="C:membrane"/>
    <property type="evidence" value="ECO:0007669"/>
    <property type="project" value="InterPro"/>
</dbReference>
<dbReference type="PROSITE" id="PS50111">
    <property type="entry name" value="CHEMOTAXIS_TRANSDUC_2"/>
    <property type="match status" value="1"/>
</dbReference>
<dbReference type="EMBL" id="MLJW01000067">
    <property type="protein sequence ID" value="OIR03296.1"/>
    <property type="molecule type" value="Genomic_DNA"/>
</dbReference>
<evidence type="ECO:0000256" key="1">
    <source>
        <dbReference type="ARBA" id="ARBA00023224"/>
    </source>
</evidence>
<dbReference type="PANTHER" id="PTHR32089">
    <property type="entry name" value="METHYL-ACCEPTING CHEMOTAXIS PROTEIN MCPB"/>
    <property type="match status" value="1"/>
</dbReference>
<feature type="region of interest" description="Disordered" evidence="2">
    <location>
        <begin position="162"/>
        <end position="184"/>
    </location>
</feature>
<dbReference type="Pfam" id="PF00015">
    <property type="entry name" value="MCPsignal"/>
    <property type="match status" value="1"/>
</dbReference>
<dbReference type="SUPFAM" id="SSF58104">
    <property type="entry name" value="Methyl-accepting chemotaxis protein (MCP) signaling domain"/>
    <property type="match status" value="1"/>
</dbReference>
<comment type="caution">
    <text evidence="4">The sequence shown here is derived from an EMBL/GenBank/DDBJ whole genome shotgun (WGS) entry which is preliminary data.</text>
</comment>